<name>A0ACC0P0F8_RHOML</name>
<proteinExistence type="predicted"/>
<organism evidence="1 2">
    <name type="scientific">Rhododendron molle</name>
    <name type="common">Chinese azalea</name>
    <name type="synonym">Azalea mollis</name>
    <dbReference type="NCBI Taxonomy" id="49168"/>
    <lineage>
        <taxon>Eukaryota</taxon>
        <taxon>Viridiplantae</taxon>
        <taxon>Streptophyta</taxon>
        <taxon>Embryophyta</taxon>
        <taxon>Tracheophyta</taxon>
        <taxon>Spermatophyta</taxon>
        <taxon>Magnoliopsida</taxon>
        <taxon>eudicotyledons</taxon>
        <taxon>Gunneridae</taxon>
        <taxon>Pentapetalae</taxon>
        <taxon>asterids</taxon>
        <taxon>Ericales</taxon>
        <taxon>Ericaceae</taxon>
        <taxon>Ericoideae</taxon>
        <taxon>Rhodoreae</taxon>
        <taxon>Rhododendron</taxon>
    </lineage>
</organism>
<gene>
    <name evidence="1" type="ORF">RHMOL_Rhmol04G0136900</name>
</gene>
<keyword evidence="2" id="KW-1185">Reference proteome</keyword>
<dbReference type="Proteomes" id="UP001062846">
    <property type="component" value="Chromosome 4"/>
</dbReference>
<comment type="caution">
    <text evidence="1">The sequence shown here is derived from an EMBL/GenBank/DDBJ whole genome shotgun (WGS) entry which is preliminary data.</text>
</comment>
<evidence type="ECO:0000313" key="2">
    <source>
        <dbReference type="Proteomes" id="UP001062846"/>
    </source>
</evidence>
<sequence length="66" mass="7156">MNANSRMKSSGATDSSPSDGYTDDFEAEASSYFHRMFSGQLTIDAMIKCLLGSRNLLRIGALFASL</sequence>
<evidence type="ECO:0000313" key="1">
    <source>
        <dbReference type="EMBL" id="KAI8558960.1"/>
    </source>
</evidence>
<reference evidence="1" key="1">
    <citation type="submission" date="2022-02" db="EMBL/GenBank/DDBJ databases">
        <title>Plant Genome Project.</title>
        <authorList>
            <person name="Zhang R.-G."/>
        </authorList>
    </citation>
    <scope>NUCLEOTIDE SEQUENCE</scope>
    <source>
        <strain evidence="1">AT1</strain>
    </source>
</reference>
<dbReference type="EMBL" id="CM046391">
    <property type="protein sequence ID" value="KAI8558960.1"/>
    <property type="molecule type" value="Genomic_DNA"/>
</dbReference>
<accession>A0ACC0P0F8</accession>
<protein>
    <submittedName>
        <fullName evidence="1">Uncharacterized protein</fullName>
    </submittedName>
</protein>